<feature type="region of interest" description="Disordered" evidence="1">
    <location>
        <begin position="159"/>
        <end position="188"/>
    </location>
</feature>
<keyword evidence="3" id="KW-1185">Reference proteome</keyword>
<feature type="region of interest" description="Disordered" evidence="1">
    <location>
        <begin position="29"/>
        <end position="48"/>
    </location>
</feature>
<organism evidence="2 3">
    <name type="scientific">Ranatra chinensis</name>
    <dbReference type="NCBI Taxonomy" id="642074"/>
    <lineage>
        <taxon>Eukaryota</taxon>
        <taxon>Metazoa</taxon>
        <taxon>Ecdysozoa</taxon>
        <taxon>Arthropoda</taxon>
        <taxon>Hexapoda</taxon>
        <taxon>Insecta</taxon>
        <taxon>Pterygota</taxon>
        <taxon>Neoptera</taxon>
        <taxon>Paraneoptera</taxon>
        <taxon>Hemiptera</taxon>
        <taxon>Heteroptera</taxon>
        <taxon>Panheteroptera</taxon>
        <taxon>Nepomorpha</taxon>
        <taxon>Nepidae</taxon>
        <taxon>Ranatrinae</taxon>
        <taxon>Ranatra</taxon>
    </lineage>
</organism>
<evidence type="ECO:0000313" key="2">
    <source>
        <dbReference type="EMBL" id="KAL1122999.1"/>
    </source>
</evidence>
<dbReference type="EMBL" id="JBFDAA010000013">
    <property type="protein sequence ID" value="KAL1122999.1"/>
    <property type="molecule type" value="Genomic_DNA"/>
</dbReference>
<proteinExistence type="predicted"/>
<sequence length="320" mass="34330">MDGRGKLKLAATHERLVAVDSFVVNRNLNTTTKDGEQPKSGLRTTSPDRVRIPCDSLVDVEAKVADTASGRDWNAVKSDGWARSLHLDDKAWRNTSEDTRGRRETEERDFRRVHELKMQCEERGGCGTFPGRAGATAHPAAAMDTTLILLVAALVASPCRSQSPGPEDDSASTTTAAAPTTAQRPLEGVLPKEVSKGVLNTLTGQPVLDGVKGLMEAAGLPASNTTLNDLKETLVKSGLSILEKANNNRKSLFKGVGAQCSFDAECSASFSTCSGNKCTCKQDYIVSTDSATCLPGQYCTPYPNRIPTHMKTVPPHQGWK</sequence>
<comment type="caution">
    <text evidence="2">The sequence shown here is derived from an EMBL/GenBank/DDBJ whole genome shotgun (WGS) entry which is preliminary data.</text>
</comment>
<dbReference type="AlphaFoldDB" id="A0ABD0YUX0"/>
<evidence type="ECO:0000256" key="1">
    <source>
        <dbReference type="SAM" id="MobiDB-lite"/>
    </source>
</evidence>
<protein>
    <submittedName>
        <fullName evidence="2">Uncharacterized protein</fullName>
    </submittedName>
</protein>
<name>A0ABD0YUX0_9HEMI</name>
<feature type="compositionally biased region" description="Low complexity" evidence="1">
    <location>
        <begin position="171"/>
        <end position="182"/>
    </location>
</feature>
<evidence type="ECO:0000313" key="3">
    <source>
        <dbReference type="Proteomes" id="UP001558652"/>
    </source>
</evidence>
<gene>
    <name evidence="2" type="ORF">AAG570_003323</name>
</gene>
<dbReference type="Proteomes" id="UP001558652">
    <property type="component" value="Unassembled WGS sequence"/>
</dbReference>
<accession>A0ABD0YUX0</accession>
<reference evidence="2 3" key="1">
    <citation type="submission" date="2024-07" db="EMBL/GenBank/DDBJ databases">
        <title>Chromosome-level genome assembly of the water stick insect Ranatra chinensis (Heteroptera: Nepidae).</title>
        <authorList>
            <person name="Liu X."/>
        </authorList>
    </citation>
    <scope>NUCLEOTIDE SEQUENCE [LARGE SCALE GENOMIC DNA]</scope>
    <source>
        <strain evidence="2">Cailab_2021Rc</strain>
        <tissue evidence="2">Muscle</tissue>
    </source>
</reference>